<dbReference type="GO" id="GO:0050451">
    <property type="term" value="F:CoA-disulfide reductase (NADPH) activity"/>
    <property type="evidence" value="ECO:0007669"/>
    <property type="project" value="UniProtKB-EC"/>
</dbReference>
<gene>
    <name evidence="7" type="ORF">AMQ22_01611</name>
</gene>
<reference evidence="7 8" key="1">
    <citation type="journal article" date="2016" name="ISME J.">
        <title>Chasing the elusive Euryarchaeota class WSA2: genomes reveal a uniquely fastidious methyl-reducing methanogen.</title>
        <authorList>
            <person name="Nobu M.K."/>
            <person name="Narihiro T."/>
            <person name="Kuroda K."/>
            <person name="Mei R."/>
            <person name="Liu W.T."/>
        </authorList>
    </citation>
    <scope>NUCLEOTIDE SEQUENCE [LARGE SCALE GENOMIC DNA]</scope>
    <source>
        <strain evidence="7">U1lsi0528_Bin055</strain>
    </source>
</reference>
<comment type="cofactor">
    <cofactor evidence="1">
        <name>FAD</name>
        <dbReference type="ChEBI" id="CHEBI:57692"/>
    </cofactor>
</comment>
<proteinExistence type="inferred from homology"/>
<comment type="caution">
    <text evidence="7">The sequence shown here is derived from an EMBL/GenBank/DDBJ whole genome shotgun (WGS) entry which is preliminary data.</text>
</comment>
<feature type="domain" description="FAD/NAD(P)-binding" evidence="6">
    <location>
        <begin position="1"/>
        <end position="311"/>
    </location>
</feature>
<accession>A0A150IXG4</accession>
<dbReference type="Pfam" id="PF07992">
    <property type="entry name" value="Pyr_redox_2"/>
    <property type="match status" value="1"/>
</dbReference>
<protein>
    <submittedName>
        <fullName evidence="7">Coenzyme A disulfide reductase</fullName>
        <ecNumber evidence="7">1.8.1.14</ecNumber>
    </submittedName>
</protein>
<dbReference type="InterPro" id="IPR023753">
    <property type="entry name" value="FAD/NAD-binding_dom"/>
</dbReference>
<dbReference type="InterPro" id="IPR016156">
    <property type="entry name" value="FAD/NAD-linked_Rdtase_dimer_sf"/>
</dbReference>
<dbReference type="Gene3D" id="3.50.50.60">
    <property type="entry name" value="FAD/NAD(P)-binding domain"/>
    <property type="match status" value="2"/>
</dbReference>
<dbReference type="AlphaFoldDB" id="A0A150IXG4"/>
<evidence type="ECO:0000313" key="7">
    <source>
        <dbReference type="EMBL" id="KYC49585.1"/>
    </source>
</evidence>
<dbReference type="EC" id="1.8.1.14" evidence="7"/>
<keyword evidence="7" id="KW-0560">Oxidoreductase</keyword>
<feature type="domain" description="Pyridine nucleotide-disulphide oxidoreductase dimerisation" evidence="5">
    <location>
        <begin position="336"/>
        <end position="433"/>
    </location>
</feature>
<dbReference type="PRINTS" id="PR00411">
    <property type="entry name" value="PNDRDTASEI"/>
</dbReference>
<dbReference type="SUPFAM" id="SSF51905">
    <property type="entry name" value="FAD/NAD(P)-binding domain"/>
    <property type="match status" value="1"/>
</dbReference>
<evidence type="ECO:0000256" key="3">
    <source>
        <dbReference type="ARBA" id="ARBA00022630"/>
    </source>
</evidence>
<dbReference type="Proteomes" id="UP000075398">
    <property type="component" value="Unassembled WGS sequence"/>
</dbReference>
<keyword evidence="4" id="KW-0274">FAD</keyword>
<dbReference type="PANTHER" id="PTHR43429:SF3">
    <property type="entry name" value="NITRITE REDUCTASE [NAD(P)H]"/>
    <property type="match status" value="1"/>
</dbReference>
<dbReference type="PANTHER" id="PTHR43429">
    <property type="entry name" value="PYRIDINE NUCLEOTIDE-DISULFIDE OXIDOREDUCTASE DOMAIN-CONTAINING"/>
    <property type="match status" value="1"/>
</dbReference>
<evidence type="ECO:0000256" key="1">
    <source>
        <dbReference type="ARBA" id="ARBA00001974"/>
    </source>
</evidence>
<dbReference type="InterPro" id="IPR036188">
    <property type="entry name" value="FAD/NAD-bd_sf"/>
</dbReference>
<comment type="similarity">
    <text evidence="2">Belongs to the class-III pyridine nucleotide-disulfide oxidoreductase family.</text>
</comment>
<dbReference type="EMBL" id="LNGC01000092">
    <property type="protein sequence ID" value="KYC49585.1"/>
    <property type="molecule type" value="Genomic_DNA"/>
</dbReference>
<evidence type="ECO:0000259" key="6">
    <source>
        <dbReference type="Pfam" id="PF07992"/>
    </source>
</evidence>
<dbReference type="InterPro" id="IPR004099">
    <property type="entry name" value="Pyr_nucl-diS_OxRdtase_dimer"/>
</dbReference>
<dbReference type="SUPFAM" id="SSF55424">
    <property type="entry name" value="FAD/NAD-linked reductases, dimerisation (C-terminal) domain"/>
    <property type="match status" value="1"/>
</dbReference>
<dbReference type="InterPro" id="IPR050260">
    <property type="entry name" value="FAD-bd_OxRdtase"/>
</dbReference>
<organism evidence="7 8">
    <name type="scientific">Candidatus Methanofastidiosum methylothiophilum</name>
    <dbReference type="NCBI Taxonomy" id="1705564"/>
    <lineage>
        <taxon>Archaea</taxon>
        <taxon>Methanobacteriati</taxon>
        <taxon>Methanobacteriota</taxon>
        <taxon>Stenosarchaea group</taxon>
        <taxon>Candidatus Methanofastidiosia</taxon>
        <taxon>Candidatus Methanofastidiosales</taxon>
        <taxon>Candidatus Methanofastidiosaceae</taxon>
        <taxon>Candidatus Methanofastidiosum</taxon>
    </lineage>
</organism>
<evidence type="ECO:0000259" key="5">
    <source>
        <dbReference type="Pfam" id="PF02852"/>
    </source>
</evidence>
<dbReference type="Pfam" id="PF02852">
    <property type="entry name" value="Pyr_redox_dim"/>
    <property type="match status" value="1"/>
</dbReference>
<keyword evidence="3" id="KW-0285">Flavoprotein</keyword>
<name>A0A150IXG4_9EURY</name>
<sequence>MKLVVIGGGASGSQAALEARKFDKNAEITIIEKQNFPQYSLCGLPYAISGDIDNFDKLVIFPKEFYEKQKINLLLNKEIKKIDALDKKVILEDDSEIGYDSLILATGAIPCNYKIGYKYPEGLYFIRTLEEAIKLSKNIDTSKKAIIYAYGWGCKAGCKGCISGRISLEMAYALKNRGLDVTIVSKENMPLRQQIDRDMGELVVDYLKGKGINLITDKAVINIAGEDKVEGLIADNELIDADIIIMASGTRTNTSLAKECGLVVQKGIRIDSRLQTSIDNIYACGDCASIKYFFTDEQFSSSLGTNAVRSGKIAGINSVGGNLELDPLVNITIMDFFDLKIGAFGLTEDNLSNLGIEYVKARYKGKSRAEYYPGCKEIFIKILASKEGDLLGFQAIGEEGIFARTLAVGFAIQKGNKINDLAKIENCYSPPLSPTIDPVQICAELVIKKLK</sequence>
<evidence type="ECO:0000313" key="8">
    <source>
        <dbReference type="Proteomes" id="UP000075398"/>
    </source>
</evidence>
<dbReference type="STRING" id="1705564.APG08_00125"/>
<dbReference type="PRINTS" id="PR00368">
    <property type="entry name" value="FADPNR"/>
</dbReference>
<evidence type="ECO:0000256" key="4">
    <source>
        <dbReference type="ARBA" id="ARBA00022827"/>
    </source>
</evidence>
<evidence type="ECO:0000256" key="2">
    <source>
        <dbReference type="ARBA" id="ARBA00009130"/>
    </source>
</evidence>